<feature type="domain" description="Response regulatory" evidence="3">
    <location>
        <begin position="3"/>
        <end position="120"/>
    </location>
</feature>
<keyword evidence="5" id="KW-1185">Reference proteome</keyword>
<dbReference type="PANTHER" id="PTHR44591:SF25">
    <property type="entry name" value="CHEMOTAXIS TWO-COMPONENT RESPONSE REGULATOR"/>
    <property type="match status" value="1"/>
</dbReference>
<dbReference type="InterPro" id="IPR011006">
    <property type="entry name" value="CheY-like_superfamily"/>
</dbReference>
<dbReference type="InterPro" id="IPR001789">
    <property type="entry name" value="Sig_transdc_resp-reg_receiver"/>
</dbReference>
<dbReference type="KEGG" id="dap:Dacet_2720"/>
<evidence type="ECO:0000313" key="5">
    <source>
        <dbReference type="Proteomes" id="UP000002012"/>
    </source>
</evidence>
<dbReference type="Pfam" id="PF00072">
    <property type="entry name" value="Response_reg"/>
    <property type="match status" value="1"/>
</dbReference>
<dbReference type="InterPro" id="IPR050595">
    <property type="entry name" value="Bact_response_regulator"/>
</dbReference>
<dbReference type="eggNOG" id="COG0745">
    <property type="taxonomic scope" value="Bacteria"/>
</dbReference>
<reference evidence="4 5" key="1">
    <citation type="journal article" date="2010" name="Stand. Genomic Sci.">
        <title>Complete genome sequence of Denitrovibrio acetiphilus type strain (N2460).</title>
        <authorList>
            <person name="Kiss H."/>
            <person name="Lang E."/>
            <person name="Lapidus A."/>
            <person name="Copeland A."/>
            <person name="Nolan M."/>
            <person name="Glavina Del Rio T."/>
            <person name="Chen F."/>
            <person name="Lucas S."/>
            <person name="Tice H."/>
            <person name="Cheng J.F."/>
            <person name="Han C."/>
            <person name="Goodwin L."/>
            <person name="Pitluck S."/>
            <person name="Liolios K."/>
            <person name="Pati A."/>
            <person name="Ivanova N."/>
            <person name="Mavromatis K."/>
            <person name="Chen A."/>
            <person name="Palaniappan K."/>
            <person name="Land M."/>
            <person name="Hauser L."/>
            <person name="Chang Y.J."/>
            <person name="Jeffries C.D."/>
            <person name="Detter J.C."/>
            <person name="Brettin T."/>
            <person name="Spring S."/>
            <person name="Rohde M."/>
            <person name="Goker M."/>
            <person name="Woyke T."/>
            <person name="Bristow J."/>
            <person name="Eisen J.A."/>
            <person name="Markowitz V."/>
            <person name="Hugenholtz P."/>
            <person name="Kyrpides N.C."/>
            <person name="Klenk H.P."/>
        </authorList>
    </citation>
    <scope>NUCLEOTIDE SEQUENCE [LARGE SCALE GENOMIC DNA]</scope>
    <source>
        <strain evidence="5">DSM 12809 / NBRC 114555 / N2460</strain>
    </source>
</reference>
<dbReference type="SUPFAM" id="SSF52172">
    <property type="entry name" value="CheY-like"/>
    <property type="match status" value="1"/>
</dbReference>
<dbReference type="Gene3D" id="3.40.50.2300">
    <property type="match status" value="1"/>
</dbReference>
<dbReference type="STRING" id="522772.Dacet_2720"/>
<evidence type="ECO:0000256" key="2">
    <source>
        <dbReference type="PROSITE-ProRule" id="PRU00169"/>
    </source>
</evidence>
<dbReference type="OrthoDB" id="9801101at2"/>
<evidence type="ECO:0000259" key="3">
    <source>
        <dbReference type="PROSITE" id="PS50110"/>
    </source>
</evidence>
<name>D4H5N3_DENA2</name>
<dbReference type="InParanoid" id="D4H5N3"/>
<dbReference type="PROSITE" id="PS50110">
    <property type="entry name" value="RESPONSE_REGULATORY"/>
    <property type="match status" value="1"/>
</dbReference>
<gene>
    <name evidence="4" type="ordered locus">Dacet_2720</name>
</gene>
<evidence type="ECO:0000256" key="1">
    <source>
        <dbReference type="ARBA" id="ARBA00022553"/>
    </source>
</evidence>
<feature type="modified residue" description="4-aspartylphosphate" evidence="2">
    <location>
        <position position="53"/>
    </location>
</feature>
<proteinExistence type="predicted"/>
<organism evidence="4 5">
    <name type="scientific">Denitrovibrio acetiphilus (strain DSM 12809 / NBRC 114555 / N2460)</name>
    <dbReference type="NCBI Taxonomy" id="522772"/>
    <lineage>
        <taxon>Bacteria</taxon>
        <taxon>Pseudomonadati</taxon>
        <taxon>Deferribacterota</taxon>
        <taxon>Deferribacteres</taxon>
        <taxon>Deferribacterales</taxon>
        <taxon>Geovibrionaceae</taxon>
        <taxon>Denitrovibrio</taxon>
    </lineage>
</organism>
<dbReference type="Proteomes" id="UP000002012">
    <property type="component" value="Chromosome"/>
</dbReference>
<dbReference type="EMBL" id="CP001968">
    <property type="protein sequence ID" value="ADD69474.1"/>
    <property type="molecule type" value="Genomic_DNA"/>
</dbReference>
<evidence type="ECO:0000313" key="4">
    <source>
        <dbReference type="EMBL" id="ADD69474.1"/>
    </source>
</evidence>
<sequence>MKKILIVDDAITMRQLVAATLKASGYDVVDARDGVDALKKLDAEGRFNLIVSDVNMPNMDGITFLKEVKASSKHKFTPVIMLTTESQAGIKEEGRKAGAKAWIVKPFKPNDLLAVVKKIIG</sequence>
<dbReference type="PaxDb" id="522772-Dacet_2720"/>
<dbReference type="RefSeq" id="WP_013011967.1">
    <property type="nucleotide sequence ID" value="NC_013943.1"/>
</dbReference>
<dbReference type="AlphaFoldDB" id="D4H5N3"/>
<protein>
    <submittedName>
        <fullName evidence="4">Response regulator receiver protein</fullName>
    </submittedName>
</protein>
<dbReference type="HOGENOM" id="CLU_000445_69_17_0"/>
<accession>D4H5N3</accession>
<keyword evidence="1 2" id="KW-0597">Phosphoprotein</keyword>
<dbReference type="SMART" id="SM00448">
    <property type="entry name" value="REC"/>
    <property type="match status" value="1"/>
</dbReference>
<dbReference type="PANTHER" id="PTHR44591">
    <property type="entry name" value="STRESS RESPONSE REGULATOR PROTEIN 1"/>
    <property type="match status" value="1"/>
</dbReference>
<dbReference type="GO" id="GO:0000160">
    <property type="term" value="P:phosphorelay signal transduction system"/>
    <property type="evidence" value="ECO:0007669"/>
    <property type="project" value="InterPro"/>
</dbReference>